<evidence type="ECO:0000256" key="4">
    <source>
        <dbReference type="ARBA" id="ARBA00023277"/>
    </source>
</evidence>
<dbReference type="InterPro" id="IPR006680">
    <property type="entry name" value="Amidohydro-rel"/>
</dbReference>
<evidence type="ECO:0000256" key="8">
    <source>
        <dbReference type="PIRSR" id="PIRSR038994-3"/>
    </source>
</evidence>
<feature type="binding site" evidence="8">
    <location>
        <position position="210"/>
    </location>
    <ligand>
        <name>Zn(2+)</name>
        <dbReference type="ChEBI" id="CHEBI:29105"/>
    </ligand>
</feature>
<dbReference type="InterPro" id="IPR011059">
    <property type="entry name" value="Metal-dep_hydrolase_composite"/>
</dbReference>
<dbReference type="Gene3D" id="2.30.40.10">
    <property type="entry name" value="Urease, subunit C, domain 1"/>
    <property type="match status" value="1"/>
</dbReference>
<evidence type="ECO:0000256" key="2">
    <source>
        <dbReference type="ARBA" id="ARBA00022723"/>
    </source>
</evidence>
<accession>A0A918Q6B1</accession>
<dbReference type="InterPro" id="IPR003764">
    <property type="entry name" value="GlcNAc_6-P_deAcase"/>
</dbReference>
<evidence type="ECO:0000313" key="10">
    <source>
        <dbReference type="EMBL" id="GGZ35388.1"/>
    </source>
</evidence>
<protein>
    <submittedName>
        <fullName evidence="10">N-acetylglucosamine-6-phosphate deacetylase</fullName>
    </submittedName>
</protein>
<feature type="binding site" evidence="7">
    <location>
        <position position="136"/>
    </location>
    <ligand>
        <name>substrate</name>
    </ligand>
</feature>
<feature type="binding site" evidence="8">
    <location>
        <position position="189"/>
    </location>
    <ligand>
        <name>Zn(2+)</name>
        <dbReference type="ChEBI" id="CHEBI:29105"/>
    </ligand>
</feature>
<dbReference type="PANTHER" id="PTHR11113:SF14">
    <property type="entry name" value="N-ACETYLGLUCOSAMINE-6-PHOSPHATE DEACETYLASE"/>
    <property type="match status" value="1"/>
</dbReference>
<evidence type="ECO:0000256" key="7">
    <source>
        <dbReference type="PIRSR" id="PIRSR038994-2"/>
    </source>
</evidence>
<dbReference type="InterPro" id="IPR032466">
    <property type="entry name" value="Metal_Hydrolase"/>
</dbReference>
<dbReference type="CDD" id="cd00854">
    <property type="entry name" value="NagA"/>
    <property type="match status" value="1"/>
</dbReference>
<keyword evidence="11" id="KW-1185">Reference proteome</keyword>
<dbReference type="EMBL" id="BMZB01000002">
    <property type="protein sequence ID" value="GGZ35388.1"/>
    <property type="molecule type" value="Genomic_DNA"/>
</dbReference>
<reference evidence="10" key="2">
    <citation type="submission" date="2020-09" db="EMBL/GenBank/DDBJ databases">
        <authorList>
            <person name="Sun Q."/>
            <person name="Kim S."/>
        </authorList>
    </citation>
    <scope>NUCLEOTIDE SEQUENCE</scope>
    <source>
        <strain evidence="10">KCTC 32296</strain>
    </source>
</reference>
<feature type="binding site" evidence="7">
    <location>
        <position position="245"/>
    </location>
    <ligand>
        <name>substrate</name>
    </ligand>
</feature>
<comment type="cofactor">
    <cofactor evidence="8">
        <name>a divalent metal cation</name>
        <dbReference type="ChEBI" id="CHEBI:60240"/>
    </cofactor>
    <text evidence="8">Binds 1 divalent metal cation per subunit.</text>
</comment>
<dbReference type="GO" id="GO:0046872">
    <property type="term" value="F:metal ion binding"/>
    <property type="evidence" value="ECO:0007669"/>
    <property type="project" value="UniProtKB-KW"/>
</dbReference>
<dbReference type="Gene3D" id="3.20.20.140">
    <property type="entry name" value="Metal-dependent hydrolases"/>
    <property type="match status" value="1"/>
</dbReference>
<feature type="binding site" evidence="7">
    <location>
        <begin position="213"/>
        <end position="214"/>
    </location>
    <ligand>
        <name>substrate</name>
    </ligand>
</feature>
<comment type="caution">
    <text evidence="10">The sequence shown here is derived from an EMBL/GenBank/DDBJ whole genome shotgun (WGS) entry which is preliminary data.</text>
</comment>
<evidence type="ECO:0000256" key="1">
    <source>
        <dbReference type="ARBA" id="ARBA00010716"/>
    </source>
</evidence>
<feature type="domain" description="Amidohydrolase-related" evidence="9">
    <location>
        <begin position="47"/>
        <end position="360"/>
    </location>
</feature>
<organism evidence="10 11">
    <name type="scientific">Asticcacaulis endophyticus</name>
    <dbReference type="NCBI Taxonomy" id="1395890"/>
    <lineage>
        <taxon>Bacteria</taxon>
        <taxon>Pseudomonadati</taxon>
        <taxon>Pseudomonadota</taxon>
        <taxon>Alphaproteobacteria</taxon>
        <taxon>Caulobacterales</taxon>
        <taxon>Caulobacteraceae</taxon>
        <taxon>Asticcacaulis</taxon>
    </lineage>
</organism>
<feature type="binding site" evidence="7">
    <location>
        <position position="221"/>
    </location>
    <ligand>
        <name>substrate</name>
    </ligand>
</feature>
<dbReference type="NCBIfam" id="TIGR00221">
    <property type="entry name" value="nagA"/>
    <property type="match status" value="1"/>
</dbReference>
<dbReference type="SUPFAM" id="SSF51556">
    <property type="entry name" value="Metallo-dependent hydrolases"/>
    <property type="match status" value="1"/>
</dbReference>
<reference evidence="10" key="1">
    <citation type="journal article" date="2014" name="Int. J. Syst. Evol. Microbiol.">
        <title>Complete genome sequence of Corynebacterium casei LMG S-19264T (=DSM 44701T), isolated from a smear-ripened cheese.</title>
        <authorList>
            <consortium name="US DOE Joint Genome Institute (JGI-PGF)"/>
            <person name="Walter F."/>
            <person name="Albersmeier A."/>
            <person name="Kalinowski J."/>
            <person name="Ruckert C."/>
        </authorList>
    </citation>
    <scope>NUCLEOTIDE SEQUENCE</scope>
    <source>
        <strain evidence="10">KCTC 32296</strain>
    </source>
</reference>
<comment type="similarity">
    <text evidence="1 5">Belongs to the metallo-dependent hydrolases superfamily. NagA family.</text>
</comment>
<dbReference type="Proteomes" id="UP000662572">
    <property type="component" value="Unassembled WGS sequence"/>
</dbReference>
<dbReference type="Pfam" id="PF01979">
    <property type="entry name" value="Amidohydro_1"/>
    <property type="match status" value="1"/>
</dbReference>
<proteinExistence type="inferred from homology"/>
<keyword evidence="3 5" id="KW-0378">Hydrolase</keyword>
<keyword evidence="2 8" id="KW-0479">Metal-binding</keyword>
<dbReference type="PANTHER" id="PTHR11113">
    <property type="entry name" value="N-ACETYLGLUCOSAMINE-6-PHOSPHATE DEACETYLASE"/>
    <property type="match status" value="1"/>
</dbReference>
<evidence type="ECO:0000256" key="6">
    <source>
        <dbReference type="PIRSR" id="PIRSR038994-1"/>
    </source>
</evidence>
<evidence type="ECO:0000259" key="9">
    <source>
        <dbReference type="Pfam" id="PF01979"/>
    </source>
</evidence>
<evidence type="ECO:0000256" key="3">
    <source>
        <dbReference type="ARBA" id="ARBA00022801"/>
    </source>
</evidence>
<feature type="active site" description="Proton donor/acceptor" evidence="6">
    <location>
        <position position="268"/>
    </location>
</feature>
<sequence>MAIHFTNGQILGPEGFVAHAGLTVDGGLIADPGDLKGAQIIDLDGGYLLPGFIDTQVNGGGGVLFNDTPDVATIAAIGEAHAAYGTTGFLPTLISDRIEVIDAAMRAVEQAILEGVPGVLGIHIEGPFISEARKGIHDASLFRTLDPAAKALLKSLKRGKTLVTLAPETCTPEDIAELSAAGVIVAGGHTDATYDVTKAAIAAGVTGFTHLFNAMSPFTHRAPGVVGAVLEDQTTYAGLILDGRHVHPVAVRVALSARPKDRFMLVTDAMPTVGAETKTFVLNGQTIHVKDGVCVGPDGTLAGSDLDMAAAVRYAVTEVGTTVAEAAVMAATSPAAFIKMSHVTGTIAPGLKADLVWLDRDLRMRGVWRAGVRHQTKTLTPA</sequence>
<dbReference type="AlphaFoldDB" id="A0A918Q6B1"/>
<dbReference type="GO" id="GO:0006046">
    <property type="term" value="P:N-acetylglucosamine catabolic process"/>
    <property type="evidence" value="ECO:0007669"/>
    <property type="project" value="TreeGrafter"/>
</dbReference>
<evidence type="ECO:0000313" key="11">
    <source>
        <dbReference type="Proteomes" id="UP000662572"/>
    </source>
</evidence>
<keyword evidence="4 5" id="KW-0119">Carbohydrate metabolism</keyword>
<dbReference type="GO" id="GO:0008448">
    <property type="term" value="F:N-acetylglucosamine-6-phosphate deacetylase activity"/>
    <property type="evidence" value="ECO:0007669"/>
    <property type="project" value="InterPro"/>
</dbReference>
<evidence type="ECO:0000256" key="5">
    <source>
        <dbReference type="PIRNR" id="PIRNR038994"/>
    </source>
</evidence>
<name>A0A918Q6B1_9CAUL</name>
<dbReference type="PIRSF" id="PIRSF038994">
    <property type="entry name" value="NagA"/>
    <property type="match status" value="1"/>
</dbReference>
<dbReference type="RefSeq" id="WP_189486510.1">
    <property type="nucleotide sequence ID" value="NZ_BMZB01000002.1"/>
</dbReference>
<gene>
    <name evidence="10" type="ORF">GCM10011273_22370</name>
</gene>
<feature type="binding site" evidence="8">
    <location>
        <position position="125"/>
    </location>
    <ligand>
        <name>Zn(2+)</name>
        <dbReference type="ChEBI" id="CHEBI:29105"/>
    </ligand>
</feature>
<dbReference type="SUPFAM" id="SSF51338">
    <property type="entry name" value="Composite domain of metallo-dependent hydrolases"/>
    <property type="match status" value="1"/>
</dbReference>
<feature type="binding site" evidence="7">
    <location>
        <begin position="301"/>
        <end position="303"/>
    </location>
    <ligand>
        <name>substrate</name>
    </ligand>
</feature>